<feature type="compositionally biased region" description="Basic residues" evidence="1">
    <location>
        <begin position="315"/>
        <end position="330"/>
    </location>
</feature>
<name>A0A9P1DNB5_9DINO</name>
<protein>
    <submittedName>
        <fullName evidence="2">Uncharacterized protein</fullName>
    </submittedName>
</protein>
<feature type="compositionally biased region" description="Basic and acidic residues" evidence="1">
    <location>
        <begin position="992"/>
        <end position="1014"/>
    </location>
</feature>
<feature type="compositionally biased region" description="Acidic residues" evidence="1">
    <location>
        <begin position="285"/>
        <end position="310"/>
    </location>
</feature>
<dbReference type="EMBL" id="CAMXCT020005780">
    <property type="protein sequence ID" value="CAL1166656.1"/>
    <property type="molecule type" value="Genomic_DNA"/>
</dbReference>
<feature type="compositionally biased region" description="Acidic residues" evidence="1">
    <location>
        <begin position="1447"/>
        <end position="1479"/>
    </location>
</feature>
<evidence type="ECO:0000313" key="3">
    <source>
        <dbReference type="EMBL" id="CAL4800593.1"/>
    </source>
</evidence>
<feature type="compositionally biased region" description="Low complexity" evidence="1">
    <location>
        <begin position="374"/>
        <end position="386"/>
    </location>
</feature>
<dbReference type="EMBL" id="CAMXCT010005780">
    <property type="protein sequence ID" value="CAI4013281.1"/>
    <property type="molecule type" value="Genomic_DNA"/>
</dbReference>
<accession>A0A9P1DNB5</accession>
<feature type="region of interest" description="Disordered" evidence="1">
    <location>
        <begin position="525"/>
        <end position="548"/>
    </location>
</feature>
<feature type="region of interest" description="Disordered" evidence="1">
    <location>
        <begin position="992"/>
        <end position="1045"/>
    </location>
</feature>
<feature type="region of interest" description="Disordered" evidence="1">
    <location>
        <begin position="374"/>
        <end position="413"/>
    </location>
</feature>
<keyword evidence="4" id="KW-1185">Reference proteome</keyword>
<evidence type="ECO:0000256" key="1">
    <source>
        <dbReference type="SAM" id="MobiDB-lite"/>
    </source>
</evidence>
<gene>
    <name evidence="2" type="ORF">C1SCF055_LOCUS38271</name>
</gene>
<organism evidence="2">
    <name type="scientific">Cladocopium goreaui</name>
    <dbReference type="NCBI Taxonomy" id="2562237"/>
    <lineage>
        <taxon>Eukaryota</taxon>
        <taxon>Sar</taxon>
        <taxon>Alveolata</taxon>
        <taxon>Dinophyceae</taxon>
        <taxon>Suessiales</taxon>
        <taxon>Symbiodiniaceae</taxon>
        <taxon>Cladocopium</taxon>
    </lineage>
</organism>
<reference evidence="3 4" key="2">
    <citation type="submission" date="2024-05" db="EMBL/GenBank/DDBJ databases">
        <authorList>
            <person name="Chen Y."/>
            <person name="Shah S."/>
            <person name="Dougan E. K."/>
            <person name="Thang M."/>
            <person name="Chan C."/>
        </authorList>
    </citation>
    <scope>NUCLEOTIDE SEQUENCE [LARGE SCALE GENOMIC DNA]</scope>
</reference>
<feature type="compositionally biased region" description="Low complexity" evidence="1">
    <location>
        <begin position="1022"/>
        <end position="1039"/>
    </location>
</feature>
<comment type="caution">
    <text evidence="2">The sequence shown here is derived from an EMBL/GenBank/DDBJ whole genome shotgun (WGS) entry which is preliminary data.</text>
</comment>
<dbReference type="Proteomes" id="UP001152797">
    <property type="component" value="Unassembled WGS sequence"/>
</dbReference>
<reference evidence="2" key="1">
    <citation type="submission" date="2022-10" db="EMBL/GenBank/DDBJ databases">
        <authorList>
            <person name="Chen Y."/>
            <person name="Dougan E. K."/>
            <person name="Chan C."/>
            <person name="Rhodes N."/>
            <person name="Thang M."/>
        </authorList>
    </citation>
    <scope>NUCLEOTIDE SEQUENCE</scope>
</reference>
<proteinExistence type="predicted"/>
<dbReference type="EMBL" id="CAMXCT030005780">
    <property type="protein sequence ID" value="CAL4800593.1"/>
    <property type="molecule type" value="Genomic_DNA"/>
</dbReference>
<feature type="region of interest" description="Disordered" evidence="1">
    <location>
        <begin position="1400"/>
        <end position="1479"/>
    </location>
</feature>
<sequence length="1479" mass="165466">MDSGWAPMLCIDCGGVLTRYGDVKYDGEEIYKATMPGAWAFLLLWQACYGEDAVRIISKVKWFPHKEKHWVVRHAMSLGLSSDQVFLTDQNSNKGYYARRSNGTVVVDDRLDCLQSMMNGSSKSLQTAVLFGGADPRNEKKVHCISDFRDLAVLLEVYPNGTVWDWLMDEGPPNKPHDEAVRDDLLQRLKAMDDARAWLPTSTANKRKVEAASALSSSNWVPKGSAAPAGDNDDDDERPPPPDNVVFLYRKSAAKKPVKKESPPPSTRPPKQSTIKEEPDYGGDQADDDNDDNDNEQESSSEEDQEEDTESEAKKLRRSSSKKSGSRRRSTSTDAKIKDLQNQVKQLQWQQQAGWYYPYYQAAAAASAAQGSQPAAPAASAGPPRWGGRRPDSSWTQAKMKRAEQHRATGGQTAQRMTPAIACCRCGKNQPGAYCPARANLHWLFRPDGSTTGCFGQTAAWLRRPCDTGCFGQVNDDGTRQWKGEKSKQGHQLIPCKFKSGAGCLADSASAYWLLKFVRNMPPKKKQKTTKALPAPCEDEDQSEPDLGPSKAHWIKVHDALARIFSHELFKDILTADPLSVKDGGREAALDATQAASALKNAGVYKCAANFFHQDFLFMATHKVPMNEAQVQQIKDYWFPKNEPPSLCPFVITVALETPGCIGQRPQNGFQRLSPPEPVHALLFALAEAIESKAKVGVLRAFRSCILTATFVFEICPVGEDRYWRAQNIREEMVEKGLSVQLSLRQRIFDIAGFYEAQKKTESSLGAKKLAALYTQHLKLASNQEKISESFVDCALSIHRRLLSIPRCQAVLEWCDQNWLTSSAWKSIYALQALLDRGGTPEMIAWSLEGMVDGVRMSFLDGGHFVISKLKDSRASYIEVLKMKRKTLLHLLNTWLNDLKLEKKWKDNIKSYCGSYEMLRKHISPYPDTQADTAWLLGCPPSVSEICEFLDQLVFGSHYDARYKDAIKSKHEVEDFLNYTTLKTTMETIEKMTRQEDKPEGLNGDEEQKARTEEERQETELEAASASEAAAASEAAPASEEVEDNGLSEADKVMWRQHMRKILNQHVRFVADHRTNVELESALKETPFMSLRGDQTGMALFHFDLKKYGEPTTRPDLRTPTFRENLYTRLVKSVLAARQDAMGTPNPNLQAGEVALIFDAGKKGLMKKLLSPWKEGTAKTKEEDEEAEDDGEEDAEEEDDKPTFCVDTLMIGYSESSLSARKKRLRGTCTLKQMESCHILSSKRLSLPSRDRKHYAGSTTGDLISNVHMPAWSSEWQLPWKEKKELLGKKHMIAVGGKTQNKEEEKQNSRSSNGLEPVCFHSPPYELCDELIHDFFAKIIIDLTPLDGRMAWAALRNRVGYVGVAFNPEHQRLLEDRLLALLEKEMTNPESSLFSSAYSEAVGGGSGKAPVNQTAKPKAKVKAKAKGKGKAKPKAKAKSKAKQSKDEQEEGEEEKDDNDEEDDDVWDPLGDDDDDNEED</sequence>
<evidence type="ECO:0000313" key="4">
    <source>
        <dbReference type="Proteomes" id="UP001152797"/>
    </source>
</evidence>
<feature type="region of interest" description="Disordered" evidence="1">
    <location>
        <begin position="209"/>
        <end position="337"/>
    </location>
</feature>
<evidence type="ECO:0000313" key="2">
    <source>
        <dbReference type="EMBL" id="CAI4013281.1"/>
    </source>
</evidence>
<feature type="region of interest" description="Disordered" evidence="1">
    <location>
        <begin position="1176"/>
        <end position="1201"/>
    </location>
</feature>
<feature type="compositionally biased region" description="Acidic residues" evidence="1">
    <location>
        <begin position="1183"/>
        <end position="1200"/>
    </location>
</feature>
<feature type="compositionally biased region" description="Basic residues" evidence="1">
    <location>
        <begin position="1417"/>
        <end position="1442"/>
    </location>
</feature>